<dbReference type="AlphaFoldDB" id="A0A517Z8K0"/>
<accession>A0A517Z8K0</accession>
<gene>
    <name evidence="2" type="ORF">Mal4_31470</name>
</gene>
<sequence length="163" mass="17734" precursor="true">MPFTPSARGTRPCAWMFVLSFAPVMLCASSCELHQGSEAARGQIVQAEWKQGTSERNSVLAPLRIVAADTLDPVAGIEVQTVLIGPDGGDGGFHTYVTGDDGAVIPRLREGRYQIYLVPPEDSRFVTTQFYGTGNYLVVRDDNAYRPDEFRIAVKPPVSTGNL</sequence>
<feature type="signal peptide" evidence="1">
    <location>
        <begin position="1"/>
        <end position="28"/>
    </location>
</feature>
<dbReference type="Proteomes" id="UP000320496">
    <property type="component" value="Chromosome"/>
</dbReference>
<name>A0A517Z8K0_9PLAN</name>
<evidence type="ECO:0000256" key="1">
    <source>
        <dbReference type="SAM" id="SignalP"/>
    </source>
</evidence>
<keyword evidence="1" id="KW-0732">Signal</keyword>
<proteinExistence type="predicted"/>
<dbReference type="KEGG" id="mri:Mal4_31470"/>
<evidence type="ECO:0000313" key="3">
    <source>
        <dbReference type="Proteomes" id="UP000320496"/>
    </source>
</evidence>
<organism evidence="2 3">
    <name type="scientific">Maioricimonas rarisocia</name>
    <dbReference type="NCBI Taxonomy" id="2528026"/>
    <lineage>
        <taxon>Bacteria</taxon>
        <taxon>Pseudomonadati</taxon>
        <taxon>Planctomycetota</taxon>
        <taxon>Planctomycetia</taxon>
        <taxon>Planctomycetales</taxon>
        <taxon>Planctomycetaceae</taxon>
        <taxon>Maioricimonas</taxon>
    </lineage>
</organism>
<evidence type="ECO:0008006" key="4">
    <source>
        <dbReference type="Google" id="ProtNLM"/>
    </source>
</evidence>
<keyword evidence="3" id="KW-1185">Reference proteome</keyword>
<reference evidence="2 3" key="1">
    <citation type="submission" date="2019-02" db="EMBL/GenBank/DDBJ databases">
        <title>Deep-cultivation of Planctomycetes and their phenomic and genomic characterization uncovers novel biology.</title>
        <authorList>
            <person name="Wiegand S."/>
            <person name="Jogler M."/>
            <person name="Boedeker C."/>
            <person name="Pinto D."/>
            <person name="Vollmers J."/>
            <person name="Rivas-Marin E."/>
            <person name="Kohn T."/>
            <person name="Peeters S.H."/>
            <person name="Heuer A."/>
            <person name="Rast P."/>
            <person name="Oberbeckmann S."/>
            <person name="Bunk B."/>
            <person name="Jeske O."/>
            <person name="Meyerdierks A."/>
            <person name="Storesund J.E."/>
            <person name="Kallscheuer N."/>
            <person name="Luecker S."/>
            <person name="Lage O.M."/>
            <person name="Pohl T."/>
            <person name="Merkel B.J."/>
            <person name="Hornburger P."/>
            <person name="Mueller R.-W."/>
            <person name="Bruemmer F."/>
            <person name="Labrenz M."/>
            <person name="Spormann A.M."/>
            <person name="Op den Camp H."/>
            <person name="Overmann J."/>
            <person name="Amann R."/>
            <person name="Jetten M.S.M."/>
            <person name="Mascher T."/>
            <person name="Medema M.H."/>
            <person name="Devos D.P."/>
            <person name="Kaster A.-K."/>
            <person name="Ovreas L."/>
            <person name="Rohde M."/>
            <person name="Galperin M.Y."/>
            <person name="Jogler C."/>
        </authorList>
    </citation>
    <scope>NUCLEOTIDE SEQUENCE [LARGE SCALE GENOMIC DNA]</scope>
    <source>
        <strain evidence="2 3">Mal4</strain>
    </source>
</reference>
<dbReference type="EMBL" id="CP036275">
    <property type="protein sequence ID" value="QDU38817.1"/>
    <property type="molecule type" value="Genomic_DNA"/>
</dbReference>
<evidence type="ECO:0000313" key="2">
    <source>
        <dbReference type="EMBL" id="QDU38817.1"/>
    </source>
</evidence>
<feature type="chain" id="PRO_5022074997" description="Carboxypeptidase regulatory-like domain-containing protein" evidence="1">
    <location>
        <begin position="29"/>
        <end position="163"/>
    </location>
</feature>
<protein>
    <recommendedName>
        <fullName evidence="4">Carboxypeptidase regulatory-like domain-containing protein</fullName>
    </recommendedName>
</protein>